<name>A0A024W455_PLAFA</name>
<dbReference type="EMBL" id="KI926476">
    <property type="protein sequence ID" value="ETW35338.1"/>
    <property type="molecule type" value="Genomic_DNA"/>
</dbReference>
<gene>
    <name evidence="2" type="ORF">PFTANZ_03922</name>
</gene>
<protein>
    <submittedName>
        <fullName evidence="2">Uncharacterized protein</fullName>
    </submittedName>
</protein>
<reference evidence="2 3" key="2">
    <citation type="submission" date="2013-02" db="EMBL/GenBank/DDBJ databases">
        <title>The Genome Sequence of Plasmodium falciparum Tanzania (2000708).</title>
        <authorList>
            <consortium name="The Broad Institute Genome Sequencing Platform"/>
            <consortium name="The Broad Institute Genome Sequencing Center for Infectious Disease"/>
            <person name="Neafsey D."/>
            <person name="Cheeseman I."/>
            <person name="Volkman S."/>
            <person name="Adams J."/>
            <person name="Walker B."/>
            <person name="Young S.K."/>
            <person name="Zeng Q."/>
            <person name="Gargeya S."/>
            <person name="Fitzgerald M."/>
            <person name="Haas B."/>
            <person name="Abouelleil A."/>
            <person name="Alvarado L."/>
            <person name="Arachchi H.M."/>
            <person name="Berlin A.M."/>
            <person name="Chapman S.B."/>
            <person name="Dewar J."/>
            <person name="Goldberg J."/>
            <person name="Griggs A."/>
            <person name="Gujja S."/>
            <person name="Hansen M."/>
            <person name="Howarth C."/>
            <person name="Imamovic A."/>
            <person name="Larimer J."/>
            <person name="McCowan C."/>
            <person name="Murphy C."/>
            <person name="Neiman D."/>
            <person name="Pearson M."/>
            <person name="Priest M."/>
            <person name="Roberts A."/>
            <person name="Saif S."/>
            <person name="Shea T."/>
            <person name="Sisk P."/>
            <person name="Sykes S."/>
            <person name="Wortman J."/>
            <person name="Nusbaum C."/>
            <person name="Birren B."/>
        </authorList>
    </citation>
    <scope>NUCLEOTIDE SEQUENCE [LARGE SCALE GENOMIC DNA]</scope>
    <source>
        <strain evidence="3">Tanzania (2000708)</strain>
    </source>
</reference>
<dbReference type="Proteomes" id="UP000030708">
    <property type="component" value="Unassembled WGS sequence"/>
</dbReference>
<sequence length="210" mass="24931">MNNLNNDLKDDDYYFESFTNYLREYDTLDSTNNQVNLRILDIIRNNYNKENNKDMYESTIPIVTQPFCNYDDINKKNNHGFALFNIEKTFNVTKVVDLSKDKGGEKKKVNKKTDSSEKRDKPKDTNYKKRDSKSKDSVDKKKGESKQKDNNEKKRDSKGSPTNDKKRDNKTNGIHDKRKDTKRDMKNVNKEMDIEQNKEMDKKKKKKKMM</sequence>
<organism evidence="2 3">
    <name type="scientific">Plasmodium falciparum Tanzania</name>
    <name type="common">2000708</name>
    <dbReference type="NCBI Taxonomy" id="1036725"/>
    <lineage>
        <taxon>Eukaryota</taxon>
        <taxon>Sar</taxon>
        <taxon>Alveolata</taxon>
        <taxon>Apicomplexa</taxon>
        <taxon>Aconoidasida</taxon>
        <taxon>Haemosporida</taxon>
        <taxon>Plasmodiidae</taxon>
        <taxon>Plasmodium</taxon>
        <taxon>Plasmodium (Laverania)</taxon>
    </lineage>
</organism>
<evidence type="ECO:0000313" key="2">
    <source>
        <dbReference type="EMBL" id="ETW35338.1"/>
    </source>
</evidence>
<accession>A0A024W455</accession>
<reference evidence="2 3" key="1">
    <citation type="submission" date="2013-02" db="EMBL/GenBank/DDBJ databases">
        <title>The Genome Annotation of Plasmodium falciparum Tanzania (2000708).</title>
        <authorList>
            <consortium name="The Broad Institute Genome Sequencing Platform"/>
            <consortium name="The Broad Institute Genome Sequencing Center for Infectious Disease"/>
            <person name="Neafsey D."/>
            <person name="Hoffman S."/>
            <person name="Volkman S."/>
            <person name="Rosenthal P."/>
            <person name="Walker B."/>
            <person name="Young S.K."/>
            <person name="Zeng Q."/>
            <person name="Gargeya S."/>
            <person name="Fitzgerald M."/>
            <person name="Haas B."/>
            <person name="Abouelleil A."/>
            <person name="Allen A.W."/>
            <person name="Alvarado L."/>
            <person name="Arachchi H.M."/>
            <person name="Berlin A.M."/>
            <person name="Chapman S.B."/>
            <person name="Gainer-Dewar J."/>
            <person name="Goldberg J."/>
            <person name="Griggs A."/>
            <person name="Gujja S."/>
            <person name="Hansen M."/>
            <person name="Howarth C."/>
            <person name="Imamovic A."/>
            <person name="Ireland A."/>
            <person name="Larimer J."/>
            <person name="McCowan C."/>
            <person name="Murphy C."/>
            <person name="Pearson M."/>
            <person name="Poon T.W."/>
            <person name="Priest M."/>
            <person name="Roberts A."/>
            <person name="Saif S."/>
            <person name="Shea T."/>
            <person name="Sisk P."/>
            <person name="Sykes S."/>
            <person name="Wortman J."/>
            <person name="Nusbaum C."/>
            <person name="Birren B."/>
        </authorList>
    </citation>
    <scope>NUCLEOTIDE SEQUENCE [LARGE SCALE GENOMIC DNA]</scope>
    <source>
        <strain evidence="3">Tanzania (2000708)</strain>
    </source>
</reference>
<feature type="region of interest" description="Disordered" evidence="1">
    <location>
        <begin position="103"/>
        <end position="210"/>
    </location>
</feature>
<proteinExistence type="predicted"/>
<dbReference type="AlphaFoldDB" id="A0A024W455"/>
<evidence type="ECO:0000256" key="1">
    <source>
        <dbReference type="SAM" id="MobiDB-lite"/>
    </source>
</evidence>
<evidence type="ECO:0000313" key="3">
    <source>
        <dbReference type="Proteomes" id="UP000030708"/>
    </source>
</evidence>
<feature type="compositionally biased region" description="Basic and acidic residues" evidence="1">
    <location>
        <begin position="103"/>
        <end position="202"/>
    </location>
</feature>